<dbReference type="Proteomes" id="UP000078492">
    <property type="component" value="Unassembled WGS sequence"/>
</dbReference>
<dbReference type="AlphaFoldDB" id="A0A151J050"/>
<organism evidence="2 3">
    <name type="scientific">Trachymyrmex cornetzi</name>
    <dbReference type="NCBI Taxonomy" id="471704"/>
    <lineage>
        <taxon>Eukaryota</taxon>
        <taxon>Metazoa</taxon>
        <taxon>Ecdysozoa</taxon>
        <taxon>Arthropoda</taxon>
        <taxon>Hexapoda</taxon>
        <taxon>Insecta</taxon>
        <taxon>Pterygota</taxon>
        <taxon>Neoptera</taxon>
        <taxon>Endopterygota</taxon>
        <taxon>Hymenoptera</taxon>
        <taxon>Apocrita</taxon>
        <taxon>Aculeata</taxon>
        <taxon>Formicoidea</taxon>
        <taxon>Formicidae</taxon>
        <taxon>Myrmicinae</taxon>
        <taxon>Trachymyrmex</taxon>
    </lineage>
</organism>
<dbReference type="InterPro" id="IPR006578">
    <property type="entry name" value="MADF-dom"/>
</dbReference>
<protein>
    <recommendedName>
        <fullName evidence="1">MADF domain-containing protein</fullName>
    </recommendedName>
</protein>
<accession>A0A151J050</accession>
<evidence type="ECO:0000259" key="1">
    <source>
        <dbReference type="PROSITE" id="PS51029"/>
    </source>
</evidence>
<dbReference type="PROSITE" id="PS51029">
    <property type="entry name" value="MADF"/>
    <property type="match status" value="1"/>
</dbReference>
<evidence type="ECO:0000313" key="3">
    <source>
        <dbReference type="Proteomes" id="UP000078492"/>
    </source>
</evidence>
<dbReference type="GO" id="GO:0005634">
    <property type="term" value="C:nucleus"/>
    <property type="evidence" value="ECO:0007669"/>
    <property type="project" value="TreeGrafter"/>
</dbReference>
<dbReference type="Pfam" id="PF10545">
    <property type="entry name" value="MADF_DNA_bdg"/>
    <property type="match status" value="1"/>
</dbReference>
<proteinExistence type="predicted"/>
<dbReference type="EMBL" id="KQ980656">
    <property type="protein sequence ID" value="KYN14792.1"/>
    <property type="molecule type" value="Genomic_DNA"/>
</dbReference>
<dbReference type="PANTHER" id="PTHR12243:SF67">
    <property type="entry name" value="COREPRESSOR OF PANGOLIN, ISOFORM A-RELATED"/>
    <property type="match status" value="1"/>
</dbReference>
<keyword evidence="3" id="KW-1185">Reference proteome</keyword>
<evidence type="ECO:0000313" key="2">
    <source>
        <dbReference type="EMBL" id="KYN14792.1"/>
    </source>
</evidence>
<sequence>MAVQSRPGLYDHRIPVKERTHLKKQSLWNEILNIVGGTFKRKDVENVQKRWKQLCDCYIKSKRKIKEYLPSGSAVRSTKNAKSTFRLYEQMKFLDDVLDKSV</sequence>
<dbReference type="STRING" id="471704.A0A151J050"/>
<reference evidence="2 3" key="1">
    <citation type="submission" date="2015-09" db="EMBL/GenBank/DDBJ databases">
        <title>Trachymyrmex cornetzi WGS genome.</title>
        <authorList>
            <person name="Nygaard S."/>
            <person name="Hu H."/>
            <person name="Boomsma J."/>
            <person name="Zhang G."/>
        </authorList>
    </citation>
    <scope>NUCLEOTIDE SEQUENCE [LARGE SCALE GENOMIC DNA]</scope>
    <source>
        <strain evidence="2">Tcor2-1</strain>
        <tissue evidence="2">Whole body</tissue>
    </source>
</reference>
<name>A0A151J050_9HYME</name>
<gene>
    <name evidence="2" type="ORF">ALC57_13000</name>
</gene>
<dbReference type="GO" id="GO:0005667">
    <property type="term" value="C:transcription regulator complex"/>
    <property type="evidence" value="ECO:0007669"/>
    <property type="project" value="TreeGrafter"/>
</dbReference>
<feature type="domain" description="MADF" evidence="1">
    <location>
        <begin position="1"/>
        <end position="99"/>
    </location>
</feature>
<dbReference type="PANTHER" id="PTHR12243">
    <property type="entry name" value="MADF DOMAIN TRANSCRIPTION FACTOR"/>
    <property type="match status" value="1"/>
</dbReference>
<dbReference type="SMART" id="SM00595">
    <property type="entry name" value="MADF"/>
    <property type="match status" value="1"/>
</dbReference>
<dbReference type="InterPro" id="IPR039353">
    <property type="entry name" value="TF_Adf1"/>
</dbReference>
<dbReference type="GO" id="GO:0006357">
    <property type="term" value="P:regulation of transcription by RNA polymerase II"/>
    <property type="evidence" value="ECO:0007669"/>
    <property type="project" value="TreeGrafter"/>
</dbReference>